<evidence type="ECO:0000313" key="3">
    <source>
        <dbReference type="EMBL" id="ACY17414.1"/>
    </source>
</evidence>
<dbReference type="NCBIfam" id="TIGR02669">
    <property type="entry name" value="SpoIID_LytB"/>
    <property type="match status" value="1"/>
</dbReference>
<dbReference type="eggNOG" id="COG2385">
    <property type="taxonomic scope" value="Bacteria"/>
</dbReference>
<dbReference type="PANTHER" id="PTHR30032:SF4">
    <property type="entry name" value="AMIDASE ENHANCER"/>
    <property type="match status" value="1"/>
</dbReference>
<accession>D0LU50</accession>
<evidence type="ECO:0000259" key="2">
    <source>
        <dbReference type="Pfam" id="PF08486"/>
    </source>
</evidence>
<organism evidence="3 4">
    <name type="scientific">Haliangium ochraceum (strain DSM 14365 / JCM 11303 / SMP-2)</name>
    <dbReference type="NCBI Taxonomy" id="502025"/>
    <lineage>
        <taxon>Bacteria</taxon>
        <taxon>Pseudomonadati</taxon>
        <taxon>Myxococcota</taxon>
        <taxon>Polyangia</taxon>
        <taxon>Haliangiales</taxon>
        <taxon>Kofleriaceae</taxon>
        <taxon>Haliangium</taxon>
    </lineage>
</organism>
<dbReference type="HOGENOM" id="CLU_026221_0_0_7"/>
<evidence type="ECO:0000256" key="1">
    <source>
        <dbReference type="SAM" id="SignalP"/>
    </source>
</evidence>
<proteinExistence type="predicted"/>
<dbReference type="RefSeq" id="WP_012830006.1">
    <property type="nucleotide sequence ID" value="NC_013440.1"/>
</dbReference>
<keyword evidence="1" id="KW-0732">Signal</keyword>
<dbReference type="EMBL" id="CP001804">
    <property type="protein sequence ID" value="ACY17414.1"/>
    <property type="molecule type" value="Genomic_DNA"/>
</dbReference>
<gene>
    <name evidence="3" type="ordered locus">Hoch_4925</name>
</gene>
<dbReference type="STRING" id="502025.Hoch_4925"/>
<dbReference type="Proteomes" id="UP000001880">
    <property type="component" value="Chromosome"/>
</dbReference>
<feature type="chain" id="PRO_5003010483" evidence="1">
    <location>
        <begin position="24"/>
        <end position="558"/>
    </location>
</feature>
<dbReference type="InterPro" id="IPR051922">
    <property type="entry name" value="Bact_Sporulation_Assoc"/>
</dbReference>
<feature type="domain" description="Sporulation stage II protein D amidase enhancer LytB N-terminal" evidence="2">
    <location>
        <begin position="257"/>
        <end position="346"/>
    </location>
</feature>
<name>D0LU50_HALO1</name>
<reference evidence="3 4" key="1">
    <citation type="journal article" date="2010" name="Stand. Genomic Sci.">
        <title>Complete genome sequence of Haliangium ochraceum type strain (SMP-2).</title>
        <authorList>
            <consortium name="US DOE Joint Genome Institute (JGI-PGF)"/>
            <person name="Ivanova N."/>
            <person name="Daum C."/>
            <person name="Lang E."/>
            <person name="Abt B."/>
            <person name="Kopitz M."/>
            <person name="Saunders E."/>
            <person name="Lapidus A."/>
            <person name="Lucas S."/>
            <person name="Glavina Del Rio T."/>
            <person name="Nolan M."/>
            <person name="Tice H."/>
            <person name="Copeland A."/>
            <person name="Cheng J.F."/>
            <person name="Chen F."/>
            <person name="Bruce D."/>
            <person name="Goodwin L."/>
            <person name="Pitluck S."/>
            <person name="Mavromatis K."/>
            <person name="Pati A."/>
            <person name="Mikhailova N."/>
            <person name="Chen A."/>
            <person name="Palaniappan K."/>
            <person name="Land M."/>
            <person name="Hauser L."/>
            <person name="Chang Y.J."/>
            <person name="Jeffries C.D."/>
            <person name="Detter J.C."/>
            <person name="Brettin T."/>
            <person name="Rohde M."/>
            <person name="Goker M."/>
            <person name="Bristow J."/>
            <person name="Markowitz V."/>
            <person name="Eisen J.A."/>
            <person name="Hugenholtz P."/>
            <person name="Kyrpides N.C."/>
            <person name="Klenk H.P."/>
        </authorList>
    </citation>
    <scope>NUCLEOTIDE SEQUENCE [LARGE SCALE GENOMIC DNA]</scope>
    <source>
        <strain evidence="4">DSM 14365 / CIP 107738 / JCM 11303 / AJ 13395 / SMP-2</strain>
    </source>
</reference>
<dbReference type="InterPro" id="IPR013693">
    <property type="entry name" value="SpoIID/LytB_N"/>
</dbReference>
<dbReference type="KEGG" id="hoh:Hoch_4925"/>
<dbReference type="GO" id="GO:0030435">
    <property type="term" value="P:sporulation resulting in formation of a cellular spore"/>
    <property type="evidence" value="ECO:0007669"/>
    <property type="project" value="InterPro"/>
</dbReference>
<keyword evidence="4" id="KW-1185">Reference proteome</keyword>
<evidence type="ECO:0000313" key="4">
    <source>
        <dbReference type="Proteomes" id="UP000001880"/>
    </source>
</evidence>
<protein>
    <submittedName>
        <fullName evidence="3">SpoIID/LytB domain protein</fullName>
    </submittedName>
</protein>
<dbReference type="GO" id="GO:0030288">
    <property type="term" value="C:outer membrane-bounded periplasmic space"/>
    <property type="evidence" value="ECO:0007669"/>
    <property type="project" value="TreeGrafter"/>
</dbReference>
<dbReference type="OrthoDB" id="9794671at2"/>
<dbReference type="AlphaFoldDB" id="D0LU50"/>
<sequence>MGKAVRILLVVGALFSAFGMWNAAADETSASDKLRILYSNRLTFTDAGTPLMTVEIMSGQSQVRISAERGMVVRPDGVGGSEVHGGSRWTVSLERGRAGEIREWTVVEQLRPSDPGYQEELAQALERWTSRGFLPRQFELGAVFGVSGAVIDSRQTAIAVSPLSAPQGAREAAAIARKFEVETRIHRELLRRPHGTMVARGANATVRNPSVIWFAPAKAGDLLVVEDVVTGGGGSQLTTSRETRRYDGSIYVTVGSDGKMTVVNAVPADKLLEGLVPAEMYPDAPDAALEAQAIAARTELLNKIGARHLTDPYMLCSSQHCQVYAGAGHEHPRTSRAVKKTRGRVLARHSGGLVDARYSATCGGHSEHNHHVWNTEPDPVLRGHLDSSSPAVQARFRKGISEDNIRDFLKLPDDAAYCGTTRYSKGRYRWTRRLEVAELTRRVAEHYPEVGRVLALEPLRRGVSGRVTVMRIRGQGGSAVAKGELHIRRLLGGLRSTLFTVETVGSAKAPSAFELRGAGFGHGVGMCQLGAIGMAQQGIEHDAILEHYYPGSRVQRLY</sequence>
<dbReference type="PANTHER" id="PTHR30032">
    <property type="entry name" value="N-ACETYLMURAMOYL-L-ALANINE AMIDASE-RELATED"/>
    <property type="match status" value="1"/>
</dbReference>
<feature type="signal peptide" evidence="1">
    <location>
        <begin position="1"/>
        <end position="23"/>
    </location>
</feature>
<dbReference type="Pfam" id="PF08486">
    <property type="entry name" value="SpoIID"/>
    <property type="match status" value="1"/>
</dbReference>
<dbReference type="InterPro" id="IPR013486">
    <property type="entry name" value="SpoIID/LytB"/>
</dbReference>